<comment type="caution">
    <text evidence="7">The sequence shown here is derived from an EMBL/GenBank/DDBJ whole genome shotgun (WGS) entry which is preliminary data.</text>
</comment>
<evidence type="ECO:0000256" key="3">
    <source>
        <dbReference type="ARBA" id="ARBA00022692"/>
    </source>
</evidence>
<evidence type="ECO:0000256" key="6">
    <source>
        <dbReference type="SAM" id="Phobius"/>
    </source>
</evidence>
<evidence type="ECO:0000313" key="7">
    <source>
        <dbReference type="EMBL" id="MBC5641235.1"/>
    </source>
</evidence>
<evidence type="ECO:0000256" key="1">
    <source>
        <dbReference type="ARBA" id="ARBA00004141"/>
    </source>
</evidence>
<dbReference type="AlphaFoldDB" id="A0A8I0A8Z9"/>
<feature type="transmembrane region" description="Helical" evidence="6">
    <location>
        <begin position="215"/>
        <end position="242"/>
    </location>
</feature>
<dbReference type="PANTHER" id="PTHR21716">
    <property type="entry name" value="TRANSMEMBRANE PROTEIN"/>
    <property type="match status" value="1"/>
</dbReference>
<comment type="similarity">
    <text evidence="2">Belongs to the autoinducer-2 exporter (AI-2E) (TC 2.A.86) family.</text>
</comment>
<feature type="transmembrane region" description="Helical" evidence="6">
    <location>
        <begin position="285"/>
        <end position="310"/>
    </location>
</feature>
<protein>
    <submittedName>
        <fullName evidence="7">AI-2E family transporter</fullName>
    </submittedName>
</protein>
<organism evidence="7 8">
    <name type="scientific">Clostridium lentum</name>
    <dbReference type="NCBI Taxonomy" id="2763037"/>
    <lineage>
        <taxon>Bacteria</taxon>
        <taxon>Bacillati</taxon>
        <taxon>Bacillota</taxon>
        <taxon>Clostridia</taxon>
        <taxon>Eubacteriales</taxon>
        <taxon>Clostridiaceae</taxon>
        <taxon>Clostridium</taxon>
    </lineage>
</organism>
<feature type="transmembrane region" description="Helical" evidence="6">
    <location>
        <begin position="190"/>
        <end position="209"/>
    </location>
</feature>
<keyword evidence="8" id="KW-1185">Reference proteome</keyword>
<comment type="subcellular location">
    <subcellularLocation>
        <location evidence="1">Membrane</location>
        <topology evidence="1">Multi-pass membrane protein</topology>
    </subcellularLocation>
</comment>
<keyword evidence="5 6" id="KW-0472">Membrane</keyword>
<evidence type="ECO:0000256" key="4">
    <source>
        <dbReference type="ARBA" id="ARBA00022989"/>
    </source>
</evidence>
<dbReference type="InterPro" id="IPR002549">
    <property type="entry name" value="AI-2E-like"/>
</dbReference>
<gene>
    <name evidence="7" type="ORF">H8R92_12795</name>
</gene>
<dbReference type="RefSeq" id="WP_186835656.1">
    <property type="nucleotide sequence ID" value="NZ_JACOOQ010000035.1"/>
</dbReference>
<reference evidence="7" key="1">
    <citation type="submission" date="2020-08" db="EMBL/GenBank/DDBJ databases">
        <title>Genome public.</title>
        <authorList>
            <person name="Liu C."/>
            <person name="Sun Q."/>
        </authorList>
    </citation>
    <scope>NUCLEOTIDE SEQUENCE</scope>
    <source>
        <strain evidence="7">NSJ-42</strain>
    </source>
</reference>
<evidence type="ECO:0000256" key="2">
    <source>
        <dbReference type="ARBA" id="ARBA00009773"/>
    </source>
</evidence>
<feature type="transmembrane region" description="Helical" evidence="6">
    <location>
        <begin position="7"/>
        <end position="27"/>
    </location>
</feature>
<evidence type="ECO:0000313" key="8">
    <source>
        <dbReference type="Proteomes" id="UP000662088"/>
    </source>
</evidence>
<dbReference type="GO" id="GO:0016020">
    <property type="term" value="C:membrane"/>
    <property type="evidence" value="ECO:0007669"/>
    <property type="project" value="UniProtKB-SubCell"/>
</dbReference>
<feature type="transmembrane region" description="Helical" evidence="6">
    <location>
        <begin position="63"/>
        <end position="81"/>
    </location>
</feature>
<feature type="transmembrane region" description="Helical" evidence="6">
    <location>
        <begin position="129"/>
        <end position="155"/>
    </location>
</feature>
<dbReference type="Pfam" id="PF01594">
    <property type="entry name" value="AI-2E_transport"/>
    <property type="match status" value="1"/>
</dbReference>
<keyword evidence="3 6" id="KW-0812">Transmembrane</keyword>
<sequence length="317" mass="36037">MKTIEKYNKILLLIELFAIFTVITLGIKYYFKPFIIIIIMLIIGRSFYDFFLKFNISKRISGALSILLINVMFFCFAFYFGNEFIDILKKIYNNHAEGLIILEKNIKLLFGIDIEKILQRALKNITSNILTASASITGEGLLAYIIGNITVYFLLVDRENVRELLLKVVPINIFSKISEKKNNLRQVIKIELILVCVTTTIIITGFSILHIPSGFFLGILCGILDILPYVGTIIVFIPIIIYNIVVKKYLIVIGMISLYILSQLIREILELKFLSSKLEIHPLAIMLSIYIGAEIFGFIGILVGPIYCLVAKDILYG</sequence>
<feature type="transmembrane region" description="Helical" evidence="6">
    <location>
        <begin position="33"/>
        <end position="51"/>
    </location>
</feature>
<evidence type="ECO:0000256" key="5">
    <source>
        <dbReference type="ARBA" id="ARBA00023136"/>
    </source>
</evidence>
<dbReference type="PANTHER" id="PTHR21716:SF68">
    <property type="entry name" value="TRANSPORT PROTEIN YTVI-RELATED"/>
    <property type="match status" value="1"/>
</dbReference>
<dbReference type="GO" id="GO:0055085">
    <property type="term" value="P:transmembrane transport"/>
    <property type="evidence" value="ECO:0007669"/>
    <property type="project" value="TreeGrafter"/>
</dbReference>
<name>A0A8I0A8Z9_9CLOT</name>
<feature type="transmembrane region" description="Helical" evidence="6">
    <location>
        <begin position="249"/>
        <end position="265"/>
    </location>
</feature>
<accession>A0A8I0A8Z9</accession>
<dbReference type="EMBL" id="JACOOQ010000035">
    <property type="protein sequence ID" value="MBC5641235.1"/>
    <property type="molecule type" value="Genomic_DNA"/>
</dbReference>
<dbReference type="Proteomes" id="UP000662088">
    <property type="component" value="Unassembled WGS sequence"/>
</dbReference>
<keyword evidence="4 6" id="KW-1133">Transmembrane helix</keyword>
<proteinExistence type="inferred from homology"/>